<sequence length="161" mass="18686">MIKALVSDFSRVILSPADENYVGGLNALHRNLSGLGDYNFWEYFRLNEDLLAFYQTIREQIPVYVFTSEYIQEHPALQPKMQGIFKYIFSAARLGLKKNDTETYKIIAEKINLKPEEILYIDDNKKNLDASNEAGMTVIHYESNDQVKKDVINILKKLFQN</sequence>
<reference evidence="1 2" key="1">
    <citation type="journal article" date="2016" name="Nat. Commun.">
        <title>Thousands of microbial genomes shed light on interconnected biogeochemical processes in an aquifer system.</title>
        <authorList>
            <person name="Anantharaman K."/>
            <person name="Brown C.T."/>
            <person name="Hug L.A."/>
            <person name="Sharon I."/>
            <person name="Castelle C.J."/>
            <person name="Probst A.J."/>
            <person name="Thomas B.C."/>
            <person name="Singh A."/>
            <person name="Wilkins M.J."/>
            <person name="Karaoz U."/>
            <person name="Brodie E.L."/>
            <person name="Williams K.H."/>
            <person name="Hubbard S.S."/>
            <person name="Banfield J.F."/>
        </authorList>
    </citation>
    <scope>NUCLEOTIDE SEQUENCE [LARGE SCALE GENOMIC DNA]</scope>
</reference>
<dbReference type="InterPro" id="IPR036412">
    <property type="entry name" value="HAD-like_sf"/>
</dbReference>
<dbReference type="InterPro" id="IPR006439">
    <property type="entry name" value="HAD-SF_hydro_IA"/>
</dbReference>
<dbReference type="SUPFAM" id="SSF56784">
    <property type="entry name" value="HAD-like"/>
    <property type="match status" value="1"/>
</dbReference>
<dbReference type="Proteomes" id="UP000177040">
    <property type="component" value="Unassembled WGS sequence"/>
</dbReference>
<dbReference type="EMBL" id="MFQH01000001">
    <property type="protein sequence ID" value="OGH78828.1"/>
    <property type="molecule type" value="Genomic_DNA"/>
</dbReference>
<organism evidence="1 2">
    <name type="scientific">Candidatus Magasanikbacteria bacterium RIFCSPLOWO2_01_FULL_40_15</name>
    <dbReference type="NCBI Taxonomy" id="1798686"/>
    <lineage>
        <taxon>Bacteria</taxon>
        <taxon>Candidatus Magasanikiibacteriota</taxon>
    </lineage>
</organism>
<dbReference type="PANTHER" id="PTHR43611">
    <property type="entry name" value="ALPHA-D-GLUCOSE 1-PHOSPHATE PHOSPHATASE"/>
    <property type="match status" value="1"/>
</dbReference>
<protein>
    <recommendedName>
        <fullName evidence="3">FCP1 homology domain-containing protein</fullName>
    </recommendedName>
</protein>
<dbReference type="Gene3D" id="3.40.50.1000">
    <property type="entry name" value="HAD superfamily/HAD-like"/>
    <property type="match status" value="1"/>
</dbReference>
<evidence type="ECO:0000313" key="1">
    <source>
        <dbReference type="EMBL" id="OGH78828.1"/>
    </source>
</evidence>
<dbReference type="NCBIfam" id="TIGR01509">
    <property type="entry name" value="HAD-SF-IA-v3"/>
    <property type="match status" value="1"/>
</dbReference>
<name>A0A1F6N523_9BACT</name>
<evidence type="ECO:0000313" key="2">
    <source>
        <dbReference type="Proteomes" id="UP000177040"/>
    </source>
</evidence>
<dbReference type="InterPro" id="IPR041492">
    <property type="entry name" value="HAD_2"/>
</dbReference>
<evidence type="ECO:0008006" key="3">
    <source>
        <dbReference type="Google" id="ProtNLM"/>
    </source>
</evidence>
<proteinExistence type="predicted"/>
<dbReference type="Pfam" id="PF13419">
    <property type="entry name" value="HAD_2"/>
    <property type="match status" value="1"/>
</dbReference>
<dbReference type="PANTHER" id="PTHR43611:SF3">
    <property type="entry name" value="FLAVIN MONONUCLEOTIDE HYDROLASE 1, CHLOROPLATIC"/>
    <property type="match status" value="1"/>
</dbReference>
<dbReference type="AlphaFoldDB" id="A0A1F6N523"/>
<accession>A0A1F6N523</accession>
<dbReference type="InterPro" id="IPR023214">
    <property type="entry name" value="HAD_sf"/>
</dbReference>
<comment type="caution">
    <text evidence="1">The sequence shown here is derived from an EMBL/GenBank/DDBJ whole genome shotgun (WGS) entry which is preliminary data.</text>
</comment>
<gene>
    <name evidence="1" type="ORF">A2983_00635</name>
</gene>